<dbReference type="Proteomes" id="UP001500340">
    <property type="component" value="Unassembled WGS sequence"/>
</dbReference>
<reference evidence="2" key="1">
    <citation type="journal article" date="2019" name="Int. J. Syst. Evol. Microbiol.">
        <title>The Global Catalogue of Microorganisms (GCM) 10K type strain sequencing project: providing services to taxonomists for standard genome sequencing and annotation.</title>
        <authorList>
            <consortium name="The Broad Institute Genomics Platform"/>
            <consortium name="The Broad Institute Genome Sequencing Center for Infectious Disease"/>
            <person name="Wu L."/>
            <person name="Ma J."/>
        </authorList>
    </citation>
    <scope>NUCLEOTIDE SEQUENCE [LARGE SCALE GENOMIC DNA]</scope>
    <source>
        <strain evidence="2">JCM 12774</strain>
    </source>
</reference>
<sequence>MRRVYLTCMDSSVDYAQELAYSCANLEGLVKTKKLLGADTLTKVSRSLAKHNEKYISGSTETLGLIYATEYGNLNSMITLSTLALSDEELSTRVFPNATICSASIATSMIIQSHGLNMTLNGGYLGYGNALEIAYMYILSGKLDTCLVMTGDDYNDLSTIDILKFAPSTKNPLSNVTLTILSSNKYVSGEKSKCYFIEHIKFKNTDMAENKDIYIDSMYGNSTAKGLNGMSSKLRENKVYAASSFPFFLLRDSISAADSAERISISFGLYGQNEFVATLKSED</sequence>
<gene>
    <name evidence="1" type="ORF">GCM10008933_03610</name>
</gene>
<dbReference type="RefSeq" id="WP_343856748.1">
    <property type="nucleotide sequence ID" value="NZ_BAAACX010000004.1"/>
</dbReference>
<evidence type="ECO:0008006" key="3">
    <source>
        <dbReference type="Google" id="ProtNLM"/>
    </source>
</evidence>
<protein>
    <recommendedName>
        <fullName evidence="3">Beta-ketoacyl synthase N-terminal domain-containing protein</fullName>
    </recommendedName>
</protein>
<comment type="caution">
    <text evidence="1">The sequence shown here is derived from an EMBL/GenBank/DDBJ whole genome shotgun (WGS) entry which is preliminary data.</text>
</comment>
<name>A0ABP3HNT8_9BACL</name>
<evidence type="ECO:0000313" key="2">
    <source>
        <dbReference type="Proteomes" id="UP001500340"/>
    </source>
</evidence>
<organism evidence="1 2">
    <name type="scientific">Paenibacillus motobuensis</name>
    <dbReference type="NCBI Taxonomy" id="295324"/>
    <lineage>
        <taxon>Bacteria</taxon>
        <taxon>Bacillati</taxon>
        <taxon>Bacillota</taxon>
        <taxon>Bacilli</taxon>
        <taxon>Bacillales</taxon>
        <taxon>Paenibacillaceae</taxon>
        <taxon>Paenibacillus</taxon>
    </lineage>
</organism>
<dbReference type="EMBL" id="BAAACX010000004">
    <property type="protein sequence ID" value="GAA0375717.1"/>
    <property type="molecule type" value="Genomic_DNA"/>
</dbReference>
<keyword evidence="2" id="KW-1185">Reference proteome</keyword>
<accession>A0ABP3HNT8</accession>
<proteinExistence type="predicted"/>
<evidence type="ECO:0000313" key="1">
    <source>
        <dbReference type="EMBL" id="GAA0375717.1"/>
    </source>
</evidence>